<reference evidence="5 6" key="1">
    <citation type="submission" date="2023-11" db="EMBL/GenBank/DDBJ databases">
        <title>Analysis of the Genomes of Mucilaginibacter gossypii cycad 4 and M. sabulilitoris SNA2: microbes with the potential for plant growth promotion.</title>
        <authorList>
            <person name="Hirsch A.M."/>
            <person name="Humm E."/>
            <person name="Rubbi M."/>
            <person name="Del Vecchio G."/>
            <person name="Ha S.M."/>
            <person name="Pellegrini M."/>
            <person name="Gunsalus R.P."/>
        </authorList>
    </citation>
    <scope>NUCLEOTIDE SEQUENCE [LARGE SCALE GENOMIC DNA]</scope>
    <source>
        <strain evidence="5 6">SNA2</strain>
    </source>
</reference>
<dbReference type="InterPro" id="IPR009057">
    <property type="entry name" value="Homeodomain-like_sf"/>
</dbReference>
<dbReference type="PROSITE" id="PS01124">
    <property type="entry name" value="HTH_ARAC_FAMILY_2"/>
    <property type="match status" value="1"/>
</dbReference>
<keyword evidence="3" id="KW-0804">Transcription</keyword>
<gene>
    <name evidence="5" type="ORF">SNE25_30665</name>
</gene>
<keyword evidence="1" id="KW-0805">Transcription regulation</keyword>
<dbReference type="InterPro" id="IPR020449">
    <property type="entry name" value="Tscrpt_reg_AraC-type_HTH"/>
</dbReference>
<dbReference type="SUPFAM" id="SSF46689">
    <property type="entry name" value="Homeodomain-like"/>
    <property type="match status" value="1"/>
</dbReference>
<keyword evidence="6" id="KW-1185">Reference proteome</keyword>
<dbReference type="PANTHER" id="PTHR43280:SF32">
    <property type="entry name" value="TRANSCRIPTIONAL REGULATORY PROTEIN"/>
    <property type="match status" value="1"/>
</dbReference>
<protein>
    <submittedName>
        <fullName evidence="5">Helix-turn-helix domain-containing protein</fullName>
    </submittedName>
</protein>
<accession>A0ABZ0TNB3</accession>
<dbReference type="Gene3D" id="1.10.10.60">
    <property type="entry name" value="Homeodomain-like"/>
    <property type="match status" value="1"/>
</dbReference>
<organism evidence="5 6">
    <name type="scientific">Mucilaginibacter sabulilitoris</name>
    <dbReference type="NCBI Taxonomy" id="1173583"/>
    <lineage>
        <taxon>Bacteria</taxon>
        <taxon>Pseudomonadati</taxon>
        <taxon>Bacteroidota</taxon>
        <taxon>Sphingobacteriia</taxon>
        <taxon>Sphingobacteriales</taxon>
        <taxon>Sphingobacteriaceae</taxon>
        <taxon>Mucilaginibacter</taxon>
    </lineage>
</organism>
<evidence type="ECO:0000313" key="6">
    <source>
        <dbReference type="Proteomes" id="UP001324380"/>
    </source>
</evidence>
<evidence type="ECO:0000256" key="3">
    <source>
        <dbReference type="ARBA" id="ARBA00023163"/>
    </source>
</evidence>
<evidence type="ECO:0000313" key="5">
    <source>
        <dbReference type="EMBL" id="WPU93683.1"/>
    </source>
</evidence>
<name>A0ABZ0TNB3_9SPHI</name>
<feature type="domain" description="HTH araC/xylS-type" evidence="4">
    <location>
        <begin position="180"/>
        <end position="284"/>
    </location>
</feature>
<dbReference type="EMBL" id="CP139558">
    <property type="protein sequence ID" value="WPU93683.1"/>
    <property type="molecule type" value="Genomic_DNA"/>
</dbReference>
<evidence type="ECO:0000256" key="1">
    <source>
        <dbReference type="ARBA" id="ARBA00023015"/>
    </source>
</evidence>
<dbReference type="SMART" id="SM00342">
    <property type="entry name" value="HTH_ARAC"/>
    <property type="match status" value="1"/>
</dbReference>
<evidence type="ECO:0000259" key="4">
    <source>
        <dbReference type="PROSITE" id="PS01124"/>
    </source>
</evidence>
<dbReference type="InterPro" id="IPR018060">
    <property type="entry name" value="HTH_AraC"/>
</dbReference>
<evidence type="ECO:0000256" key="2">
    <source>
        <dbReference type="ARBA" id="ARBA00023125"/>
    </source>
</evidence>
<dbReference type="Pfam" id="PF12833">
    <property type="entry name" value="HTH_18"/>
    <property type="match status" value="1"/>
</dbReference>
<proteinExistence type="predicted"/>
<dbReference type="RefSeq" id="WP_321562817.1">
    <property type="nucleotide sequence ID" value="NZ_CP139558.1"/>
</dbReference>
<sequence>MATSKTYNIPSFLKYINVKGNNSDLIQVVHYDKHPDILLKSLPAQIDFYLLALKDKIEVQSPIESMSDCYLFLDKPGNTVAWDLKNPFSGYAIFINKKLLDKTVKDISFANYDRHEALFLTQEEKDTLYDLFSKSYKEYEKESFSKEVLLSYASLILSYTQIYYERQFEARSKVYNKVVANFYQQLDTCLNNPKGLSELPSVAYFAEKANLSTNYFGDLIKHFTGTSPIDHIHEGIIQLAKNKLRQTRLSVSEIGYSLGFDYPTYFARFFRQQTGISPKVFRNQG</sequence>
<dbReference type="PANTHER" id="PTHR43280">
    <property type="entry name" value="ARAC-FAMILY TRANSCRIPTIONAL REGULATOR"/>
    <property type="match status" value="1"/>
</dbReference>
<dbReference type="Proteomes" id="UP001324380">
    <property type="component" value="Chromosome"/>
</dbReference>
<keyword evidence="2" id="KW-0238">DNA-binding</keyword>
<dbReference type="PRINTS" id="PR00032">
    <property type="entry name" value="HTHARAC"/>
</dbReference>